<dbReference type="Proteomes" id="UP000243975">
    <property type="component" value="Unassembled WGS sequence"/>
</dbReference>
<gene>
    <name evidence="1" type="ORF">Ccrd_015716</name>
</gene>
<accession>A0A103YBA5</accession>
<dbReference type="PANTHER" id="PTHR33265">
    <property type="entry name" value="AVR9/CF-9 RAPIDLY ELICITED PROTEIN-RELATED"/>
    <property type="match status" value="1"/>
</dbReference>
<evidence type="ECO:0000313" key="1">
    <source>
        <dbReference type="EMBL" id="KVI05932.1"/>
    </source>
</evidence>
<evidence type="ECO:0000313" key="2">
    <source>
        <dbReference type="Proteomes" id="UP000243975"/>
    </source>
</evidence>
<dbReference type="Gramene" id="KVI05932">
    <property type="protein sequence ID" value="KVI05932"/>
    <property type="gene ID" value="Ccrd_015716"/>
</dbReference>
<protein>
    <recommendedName>
        <fullName evidence="3">Avr9/Cf-9 rapidly elicited protein 146</fullName>
    </recommendedName>
</protein>
<evidence type="ECO:0008006" key="3">
    <source>
        <dbReference type="Google" id="ProtNLM"/>
    </source>
</evidence>
<reference evidence="1 2" key="1">
    <citation type="journal article" date="2016" name="Sci. Rep.">
        <title>The genome sequence of the outbreeding globe artichoke constructed de novo incorporating a phase-aware low-pass sequencing strategy of F1 progeny.</title>
        <authorList>
            <person name="Scaglione D."/>
            <person name="Reyes-Chin-Wo S."/>
            <person name="Acquadro A."/>
            <person name="Froenicke L."/>
            <person name="Portis E."/>
            <person name="Beitel C."/>
            <person name="Tirone M."/>
            <person name="Mauro R."/>
            <person name="Lo Monaco A."/>
            <person name="Mauromicale G."/>
            <person name="Faccioli P."/>
            <person name="Cattivelli L."/>
            <person name="Rieseberg L."/>
            <person name="Michelmore R."/>
            <person name="Lanteri S."/>
        </authorList>
    </citation>
    <scope>NUCLEOTIDE SEQUENCE [LARGE SCALE GENOMIC DNA]</scope>
    <source>
        <strain evidence="1">2C</strain>
    </source>
</reference>
<dbReference type="PANTHER" id="PTHR33265:SF8">
    <property type="entry name" value="AVR9_CF-9 RAPIDLY ELICITED PROTEIN 146"/>
    <property type="match status" value="1"/>
</dbReference>
<dbReference type="EMBL" id="LEKV01001857">
    <property type="protein sequence ID" value="KVI05932.1"/>
    <property type="molecule type" value="Genomic_DNA"/>
</dbReference>
<name>A0A103YBA5_CYNCS</name>
<organism evidence="1 2">
    <name type="scientific">Cynara cardunculus var. scolymus</name>
    <name type="common">Globe artichoke</name>
    <name type="synonym">Cynara scolymus</name>
    <dbReference type="NCBI Taxonomy" id="59895"/>
    <lineage>
        <taxon>Eukaryota</taxon>
        <taxon>Viridiplantae</taxon>
        <taxon>Streptophyta</taxon>
        <taxon>Embryophyta</taxon>
        <taxon>Tracheophyta</taxon>
        <taxon>Spermatophyta</taxon>
        <taxon>Magnoliopsida</taxon>
        <taxon>eudicotyledons</taxon>
        <taxon>Gunneridae</taxon>
        <taxon>Pentapetalae</taxon>
        <taxon>asterids</taxon>
        <taxon>campanulids</taxon>
        <taxon>Asterales</taxon>
        <taxon>Asteraceae</taxon>
        <taxon>Carduoideae</taxon>
        <taxon>Cardueae</taxon>
        <taxon>Carduinae</taxon>
        <taxon>Cynara</taxon>
    </lineage>
</organism>
<dbReference type="STRING" id="59895.A0A103YBA5"/>
<keyword evidence="2" id="KW-1185">Reference proteome</keyword>
<sequence>MEQNLPVLPKKVWSLIRVLYFMIRKSISKKKLLLDLNMMMKRAKIAGKALQNLMFHHHHYWAAASATNGRPSPEYSNHLCFPTTPPGEYEFSCSNSPSDKLKNYPFSLFPFHKKQHSGNQPAAEGVDVMGFNAAVLKAMEMIHSETASPALPGFGRSPMVRQLRITDSPFPVSSVDDDKEGSHVDEAAEQFICRFYNDLKMQNSKASICKRKLLLDLNMMIKRGKIAGKALQNLMFHHHNNWAAFTSTATNNRRSHDHHHSHRQISISNNNCIPPVDEYEFSCSNSPAAAPFSLFSFHKKHHHHQSRAEDVDMMAVNAAVSKAMEMIHSELSSPALPGFGRSPMVRQLRVTDSPFPLSSVAEEDNHVDEAADQFISRFYNDLRRQNIKAAAAFVVAKKVWSLVRLMLFMLRKGVSKRKLLLDLNMMIKRGKIAGKALQNLMFNHHHNWSSASTFNRRSHDFTIPPPPRTDDYEFSCSNTPTYPLSFFKKHHGKKISQKKSAAAAGDDHDEIIVNAAMIKALEMVTSATASPAAMSGFGKSPMVRQLRVTDSPFPMNMGEEDSYVDEAAEKFIMKFYSELRREN</sequence>
<proteinExistence type="predicted"/>
<comment type="caution">
    <text evidence="1">The sequence shown here is derived from an EMBL/GenBank/DDBJ whole genome shotgun (WGS) entry which is preliminary data.</text>
</comment>
<dbReference type="AlphaFoldDB" id="A0A103YBA5"/>